<dbReference type="InterPro" id="IPR015943">
    <property type="entry name" value="WD40/YVTN_repeat-like_dom_sf"/>
</dbReference>
<dbReference type="InterPro" id="IPR051959">
    <property type="entry name" value="PAK1-Kinase_Regulator"/>
</dbReference>
<feature type="transmembrane region" description="Helical" evidence="4">
    <location>
        <begin position="547"/>
        <end position="564"/>
    </location>
</feature>
<proteinExistence type="predicted"/>
<dbReference type="PROSITE" id="PS50082">
    <property type="entry name" value="WD_REPEATS_2"/>
    <property type="match status" value="1"/>
</dbReference>
<dbReference type="PROSITE" id="PS00678">
    <property type="entry name" value="WD_REPEATS_1"/>
    <property type="match status" value="1"/>
</dbReference>
<keyword evidence="1 3" id="KW-0853">WD repeat</keyword>
<dbReference type="InterPro" id="IPR036322">
    <property type="entry name" value="WD40_repeat_dom_sf"/>
</dbReference>
<accession>A0AAW1Q721</accession>
<dbReference type="PROSITE" id="PS50294">
    <property type="entry name" value="WD_REPEATS_REGION"/>
    <property type="match status" value="1"/>
</dbReference>
<dbReference type="Pfam" id="PF00400">
    <property type="entry name" value="WD40"/>
    <property type="match status" value="2"/>
</dbReference>
<feature type="domain" description="WW" evidence="5">
    <location>
        <begin position="710"/>
        <end position="748"/>
    </location>
</feature>
<dbReference type="CDD" id="cd00201">
    <property type="entry name" value="WW"/>
    <property type="match status" value="1"/>
</dbReference>
<gene>
    <name evidence="6" type="ORF">WJX72_004220</name>
</gene>
<dbReference type="Proteomes" id="UP001489004">
    <property type="component" value="Unassembled WGS sequence"/>
</dbReference>
<dbReference type="InterPro" id="IPR019775">
    <property type="entry name" value="WD40_repeat_CS"/>
</dbReference>
<feature type="repeat" description="WD" evidence="3">
    <location>
        <begin position="123"/>
        <end position="164"/>
    </location>
</feature>
<name>A0AAW1Q721_9CHLO</name>
<dbReference type="AlphaFoldDB" id="A0AAW1Q721"/>
<dbReference type="PROSITE" id="PS50020">
    <property type="entry name" value="WW_DOMAIN_2"/>
    <property type="match status" value="1"/>
</dbReference>
<dbReference type="Gene3D" id="2.130.10.10">
    <property type="entry name" value="YVTN repeat-like/Quinoprotein amine dehydrogenase"/>
    <property type="match status" value="1"/>
</dbReference>
<dbReference type="InterPro" id="IPR022227">
    <property type="entry name" value="DUF3754"/>
</dbReference>
<evidence type="ECO:0000313" key="6">
    <source>
        <dbReference type="EMBL" id="KAK9816721.1"/>
    </source>
</evidence>
<dbReference type="PANTHER" id="PTHR44675:SF1">
    <property type="entry name" value="P21-ACTIVATED PROTEIN KINASE-INTERACTING PROTEIN 1"/>
    <property type="match status" value="1"/>
</dbReference>
<dbReference type="InterPro" id="IPR001680">
    <property type="entry name" value="WD40_rpt"/>
</dbReference>
<dbReference type="InterPro" id="IPR001202">
    <property type="entry name" value="WW_dom"/>
</dbReference>
<evidence type="ECO:0000256" key="2">
    <source>
        <dbReference type="ARBA" id="ARBA00022737"/>
    </source>
</evidence>
<evidence type="ECO:0000259" key="5">
    <source>
        <dbReference type="PROSITE" id="PS50020"/>
    </source>
</evidence>
<sequence length="748" mass="82888">MTLVAGCYERFLFGYTFSSATESKAAGLHRSFTYPAHQGPVKCVAVGAQLVASGGADDQIHLYDLQAGTDLGFLMSPGDGAVTAVKFYTPRATAAPTHLFSGSADGGLSIWKAGGGWECLKTLKGHRREITGLTIHPTGRLALTTSRDETLRMWDLVKGRCPYDTKVPAGSELVEFSTSGSSYASAAAGSMDIESQLIGAVKSDSVGPAPKMAPLPGKASSWRPYKTSKVAPAEPYCEDLDKAAPLENFIPFRFPDLRDRLVADFKVAFKEEAIQAQFKEFCYRLSLRNKLRLAEEYSDWLDSYAFMDPDVDVALPLPGSKMTAAARDALTQDFTATLGDVLAKSSFEELGEEELQQAFDTKGLVGMVMRPPNPTKLEYHIYFRGFQHRDITYKNWRTLWKTRHVRCKVYQRLVILFRMRDPAPLPPLAEGKPVIPPQERLEQTPQQTAWSLSNMTESTFGAASKALVKVGETMKSITQKGQPKSNPVYWYMKMFKEVDQTDLDMLLPGGNINLSYFDLVYIWVPVLAGLVSAIYKAATSSTFNSAAAALTSLILIIMPLTYAYKAYEAVAAKQAAYRAHLNKVLLLHNLNNNKGVMTQLVDEASEQEDNEALLAYFFLWRGSAQPATQTIEALDASIEEYLKAVFIEHSIVPHFDFQVKDALEKLQRVGLVHQISQPDGSIALQVVPLEEALNQLHIAKHASKGHAESGALPEGWEERWAIYPPSGQKIKFYWNASREESRYDRPSV</sequence>
<keyword evidence="4" id="KW-0812">Transmembrane</keyword>
<dbReference type="SUPFAM" id="SSF50978">
    <property type="entry name" value="WD40 repeat-like"/>
    <property type="match status" value="1"/>
</dbReference>
<dbReference type="Pfam" id="PF12576">
    <property type="entry name" value="DUF3754"/>
    <property type="match status" value="1"/>
</dbReference>
<evidence type="ECO:0000256" key="1">
    <source>
        <dbReference type="ARBA" id="ARBA00022574"/>
    </source>
</evidence>
<keyword evidence="2" id="KW-0677">Repeat</keyword>
<evidence type="ECO:0000256" key="3">
    <source>
        <dbReference type="PROSITE-ProRule" id="PRU00221"/>
    </source>
</evidence>
<reference evidence="6 7" key="1">
    <citation type="journal article" date="2024" name="Nat. Commun.">
        <title>Phylogenomics reveals the evolutionary origins of lichenization in chlorophyte algae.</title>
        <authorList>
            <person name="Puginier C."/>
            <person name="Libourel C."/>
            <person name="Otte J."/>
            <person name="Skaloud P."/>
            <person name="Haon M."/>
            <person name="Grisel S."/>
            <person name="Petersen M."/>
            <person name="Berrin J.G."/>
            <person name="Delaux P.M."/>
            <person name="Dal Grande F."/>
            <person name="Keller J."/>
        </authorList>
    </citation>
    <scope>NUCLEOTIDE SEQUENCE [LARGE SCALE GENOMIC DNA]</scope>
    <source>
        <strain evidence="6 7">SAG 2043</strain>
    </source>
</reference>
<evidence type="ECO:0000313" key="7">
    <source>
        <dbReference type="Proteomes" id="UP001489004"/>
    </source>
</evidence>
<dbReference type="PROSITE" id="PS01159">
    <property type="entry name" value="WW_DOMAIN_1"/>
    <property type="match status" value="1"/>
</dbReference>
<evidence type="ECO:0000256" key="4">
    <source>
        <dbReference type="SAM" id="Phobius"/>
    </source>
</evidence>
<feature type="transmembrane region" description="Helical" evidence="4">
    <location>
        <begin position="514"/>
        <end position="535"/>
    </location>
</feature>
<protein>
    <recommendedName>
        <fullName evidence="5">WW domain-containing protein</fullName>
    </recommendedName>
</protein>
<dbReference type="EMBL" id="JALJOR010000005">
    <property type="protein sequence ID" value="KAK9816721.1"/>
    <property type="molecule type" value="Genomic_DNA"/>
</dbReference>
<keyword evidence="4" id="KW-1133">Transmembrane helix</keyword>
<keyword evidence="7" id="KW-1185">Reference proteome</keyword>
<keyword evidence="4" id="KW-0472">Membrane</keyword>
<comment type="caution">
    <text evidence="6">The sequence shown here is derived from an EMBL/GenBank/DDBJ whole genome shotgun (WGS) entry which is preliminary data.</text>
</comment>
<dbReference type="SMART" id="SM00320">
    <property type="entry name" value="WD40"/>
    <property type="match status" value="3"/>
</dbReference>
<dbReference type="PANTHER" id="PTHR44675">
    <property type="entry name" value="PAK1 INTERACTING PROTEIN 1"/>
    <property type="match status" value="1"/>
</dbReference>
<organism evidence="6 7">
    <name type="scientific">[Myrmecia] bisecta</name>
    <dbReference type="NCBI Taxonomy" id="41462"/>
    <lineage>
        <taxon>Eukaryota</taxon>
        <taxon>Viridiplantae</taxon>
        <taxon>Chlorophyta</taxon>
        <taxon>core chlorophytes</taxon>
        <taxon>Trebouxiophyceae</taxon>
        <taxon>Trebouxiales</taxon>
        <taxon>Trebouxiaceae</taxon>
        <taxon>Myrmecia</taxon>
    </lineage>
</organism>